<accession>A0A366Y1G8</accession>
<proteinExistence type="predicted"/>
<feature type="transmembrane region" description="Helical" evidence="1">
    <location>
        <begin position="12"/>
        <end position="31"/>
    </location>
</feature>
<evidence type="ECO:0000313" key="3">
    <source>
        <dbReference type="Proteomes" id="UP000253314"/>
    </source>
</evidence>
<dbReference type="Pfam" id="PF09577">
    <property type="entry name" value="Spore_YpjB"/>
    <property type="match status" value="1"/>
</dbReference>
<sequence length="272" mass="31634">MHEEEGHALIRKIFFIIYIIFTCSVLLFGIARAEENDWNELDKLADQVLRFGKGAQYEESKKVLNHFSELFKERQDRLTLSLGDLKVISTAYENAEEAVTSASMREEERIRKLTSFRLVVDAVNETAQPLWKNTQSLVMDSFIKVETSLKEGNEADFQFYLNEFFGQYELIRPALTITLSKEKMTRLNSNISFLEKNRTSLLHTPERAKHLSVIEEELNELFGDSTQDAADPSSLFWMILSIGSIIIFTLFYVGWQKYKGERRKGNEKNRDY</sequence>
<dbReference type="Proteomes" id="UP000253314">
    <property type="component" value="Unassembled WGS sequence"/>
</dbReference>
<evidence type="ECO:0000313" key="2">
    <source>
        <dbReference type="EMBL" id="RBW70263.1"/>
    </source>
</evidence>
<dbReference type="InterPro" id="IPR014231">
    <property type="entry name" value="Spore_YpjB"/>
</dbReference>
<evidence type="ECO:0000256" key="1">
    <source>
        <dbReference type="SAM" id="Phobius"/>
    </source>
</evidence>
<dbReference type="NCBIfam" id="TIGR02878">
    <property type="entry name" value="spore_ypjB"/>
    <property type="match status" value="1"/>
</dbReference>
<dbReference type="AlphaFoldDB" id="A0A366Y1G8"/>
<keyword evidence="1" id="KW-1133">Transmembrane helix</keyword>
<protein>
    <submittedName>
        <fullName evidence="2">Sporulation protein YpjB</fullName>
    </submittedName>
</protein>
<dbReference type="OrthoDB" id="2988195at2"/>
<keyword evidence="1" id="KW-0472">Membrane</keyword>
<comment type="caution">
    <text evidence="2">The sequence shown here is derived from an EMBL/GenBank/DDBJ whole genome shotgun (WGS) entry which is preliminary data.</text>
</comment>
<reference evidence="2 3" key="1">
    <citation type="submission" date="2018-07" db="EMBL/GenBank/DDBJ databases">
        <title>Lottiidibacillus patelloidae gen. nov., sp. nov., isolated from the intestinal tract of a marine limpet and the reclassification of B. taeanensis BH030017T, B. algicola KMM 3737T and B. hwajinpoensis SW-72T as genus Lottiidibacillus.</title>
        <authorList>
            <person name="Liu R."/>
            <person name="Huang Z."/>
        </authorList>
    </citation>
    <scope>NUCLEOTIDE SEQUENCE [LARGE SCALE GENOMIC DNA]</scope>
    <source>
        <strain evidence="2 3">BH030017</strain>
    </source>
</reference>
<dbReference type="EMBL" id="QOCW01000005">
    <property type="protein sequence ID" value="RBW70263.1"/>
    <property type="molecule type" value="Genomic_DNA"/>
</dbReference>
<gene>
    <name evidence="2" type="primary">ypjB</name>
    <name evidence="2" type="ORF">DS031_06735</name>
</gene>
<name>A0A366Y1G8_9BACI</name>
<feature type="transmembrane region" description="Helical" evidence="1">
    <location>
        <begin position="235"/>
        <end position="255"/>
    </location>
</feature>
<keyword evidence="3" id="KW-1185">Reference proteome</keyword>
<organism evidence="2 3">
    <name type="scientific">Bacillus taeanensis</name>
    <dbReference type="NCBI Taxonomy" id="273032"/>
    <lineage>
        <taxon>Bacteria</taxon>
        <taxon>Bacillati</taxon>
        <taxon>Bacillota</taxon>
        <taxon>Bacilli</taxon>
        <taxon>Bacillales</taxon>
        <taxon>Bacillaceae</taxon>
        <taxon>Bacillus</taxon>
    </lineage>
</organism>
<keyword evidence="1" id="KW-0812">Transmembrane</keyword>